<dbReference type="EMBL" id="LAZR01021656">
    <property type="protein sequence ID" value="KKL84604.1"/>
    <property type="molecule type" value="Genomic_DNA"/>
</dbReference>
<gene>
    <name evidence="2" type="ORF">LCGC14_1963120</name>
</gene>
<name>A0A0F9FDX1_9ZZZZ</name>
<proteinExistence type="predicted"/>
<comment type="caution">
    <text evidence="2">The sequence shown here is derived from an EMBL/GenBank/DDBJ whole genome shotgun (WGS) entry which is preliminary data.</text>
</comment>
<dbReference type="AlphaFoldDB" id="A0A0F9FDX1"/>
<evidence type="ECO:0000256" key="1">
    <source>
        <dbReference type="SAM" id="MobiDB-lite"/>
    </source>
</evidence>
<reference evidence="2" key="1">
    <citation type="journal article" date="2015" name="Nature">
        <title>Complex archaea that bridge the gap between prokaryotes and eukaryotes.</title>
        <authorList>
            <person name="Spang A."/>
            <person name="Saw J.H."/>
            <person name="Jorgensen S.L."/>
            <person name="Zaremba-Niedzwiedzka K."/>
            <person name="Martijn J."/>
            <person name="Lind A.E."/>
            <person name="van Eijk R."/>
            <person name="Schleper C."/>
            <person name="Guy L."/>
            <person name="Ettema T.J."/>
        </authorList>
    </citation>
    <scope>NUCLEOTIDE SEQUENCE</scope>
</reference>
<organism evidence="2">
    <name type="scientific">marine sediment metagenome</name>
    <dbReference type="NCBI Taxonomy" id="412755"/>
    <lineage>
        <taxon>unclassified sequences</taxon>
        <taxon>metagenomes</taxon>
        <taxon>ecological metagenomes</taxon>
    </lineage>
</organism>
<feature type="compositionally biased region" description="Basic and acidic residues" evidence="1">
    <location>
        <begin position="1"/>
        <end position="14"/>
    </location>
</feature>
<protein>
    <submittedName>
        <fullName evidence="2">Uncharacterized protein</fullName>
    </submittedName>
</protein>
<evidence type="ECO:0000313" key="2">
    <source>
        <dbReference type="EMBL" id="KKL84604.1"/>
    </source>
</evidence>
<sequence>MPYKDGETGRNKAKERMKRMRERKGVTEGVTSEGCNMEGVTEYPANMKPLLTALGDIKQRAKLRAIYESLGRRDLTTHVHYGIHGVTFDVVGELLEAF</sequence>
<feature type="region of interest" description="Disordered" evidence="1">
    <location>
        <begin position="1"/>
        <end position="32"/>
    </location>
</feature>
<accession>A0A0F9FDX1</accession>